<reference evidence="3 4" key="1">
    <citation type="submission" date="2024-01" db="EMBL/GenBank/DDBJ databases">
        <title>The genomes of 5 underutilized Papilionoideae crops provide insights into root nodulation and disease resistanc.</title>
        <authorList>
            <person name="Jiang F."/>
        </authorList>
    </citation>
    <scope>NUCLEOTIDE SEQUENCE [LARGE SCALE GENOMIC DNA]</scope>
    <source>
        <strain evidence="3">DUOXIRENSHENG_FW03</strain>
        <tissue evidence="3">Leaves</tissue>
    </source>
</reference>
<evidence type="ECO:0000256" key="1">
    <source>
        <dbReference type="ARBA" id="ARBA00023002"/>
    </source>
</evidence>
<dbReference type="Pfam" id="PF02826">
    <property type="entry name" value="2-Hacid_dh_C"/>
    <property type="match status" value="1"/>
</dbReference>
<evidence type="ECO:0000313" key="3">
    <source>
        <dbReference type="EMBL" id="KAK7380165.1"/>
    </source>
</evidence>
<evidence type="ECO:0000259" key="2">
    <source>
        <dbReference type="Pfam" id="PF02826"/>
    </source>
</evidence>
<dbReference type="PANTHER" id="PTHR42938">
    <property type="entry name" value="FORMATE DEHYDROGENASE 1"/>
    <property type="match status" value="1"/>
</dbReference>
<feature type="domain" description="D-isomer specific 2-hydroxyacid dehydrogenase NAD-binding" evidence="2">
    <location>
        <begin position="1"/>
        <end position="69"/>
    </location>
</feature>
<dbReference type="GO" id="GO:0004617">
    <property type="term" value="F:phosphoglycerate dehydrogenase activity"/>
    <property type="evidence" value="ECO:0007669"/>
    <property type="project" value="TreeGrafter"/>
</dbReference>
<sequence>MGFGKVGTEVARRAKALGMNVIAHDPYASSDRASGIGVNLVSFEEAISSADFISLHMPLIPSTVKILNSGISALAHFAQKATLKFTTGFEELIGRLYGA</sequence>
<dbReference type="Proteomes" id="UP001386955">
    <property type="component" value="Unassembled WGS sequence"/>
</dbReference>
<protein>
    <recommendedName>
        <fullName evidence="2">D-isomer specific 2-hydroxyacid dehydrogenase NAD-binding domain-containing protein</fullName>
    </recommendedName>
</protein>
<organism evidence="3 4">
    <name type="scientific">Psophocarpus tetragonolobus</name>
    <name type="common">Winged bean</name>
    <name type="synonym">Dolichos tetragonolobus</name>
    <dbReference type="NCBI Taxonomy" id="3891"/>
    <lineage>
        <taxon>Eukaryota</taxon>
        <taxon>Viridiplantae</taxon>
        <taxon>Streptophyta</taxon>
        <taxon>Embryophyta</taxon>
        <taxon>Tracheophyta</taxon>
        <taxon>Spermatophyta</taxon>
        <taxon>Magnoliopsida</taxon>
        <taxon>eudicotyledons</taxon>
        <taxon>Gunneridae</taxon>
        <taxon>Pentapetalae</taxon>
        <taxon>rosids</taxon>
        <taxon>fabids</taxon>
        <taxon>Fabales</taxon>
        <taxon>Fabaceae</taxon>
        <taxon>Papilionoideae</taxon>
        <taxon>50 kb inversion clade</taxon>
        <taxon>NPAAA clade</taxon>
        <taxon>indigoferoid/millettioid clade</taxon>
        <taxon>Phaseoleae</taxon>
        <taxon>Psophocarpus</taxon>
    </lineage>
</organism>
<name>A0AAN9RKP8_PSOTE</name>
<dbReference type="Gene3D" id="3.40.50.720">
    <property type="entry name" value="NAD(P)-binding Rossmann-like Domain"/>
    <property type="match status" value="1"/>
</dbReference>
<evidence type="ECO:0000313" key="4">
    <source>
        <dbReference type="Proteomes" id="UP001386955"/>
    </source>
</evidence>
<dbReference type="InterPro" id="IPR029753">
    <property type="entry name" value="D-isomer_DH_CS"/>
</dbReference>
<dbReference type="EMBL" id="JAYMYS010000009">
    <property type="protein sequence ID" value="KAK7380165.1"/>
    <property type="molecule type" value="Genomic_DNA"/>
</dbReference>
<dbReference type="InterPro" id="IPR036291">
    <property type="entry name" value="NAD(P)-bd_dom_sf"/>
</dbReference>
<keyword evidence="1" id="KW-0560">Oxidoreductase</keyword>
<dbReference type="SUPFAM" id="SSF51735">
    <property type="entry name" value="NAD(P)-binding Rossmann-fold domains"/>
    <property type="match status" value="1"/>
</dbReference>
<accession>A0AAN9RKP8</accession>
<dbReference type="PANTHER" id="PTHR42938:SF46">
    <property type="entry name" value="D-3-PHOSPHOGLYCERATE DEHYDROGENASE 2, CHLOROPLASTIC"/>
    <property type="match status" value="1"/>
</dbReference>
<proteinExistence type="predicted"/>
<dbReference type="GO" id="GO:0009570">
    <property type="term" value="C:chloroplast stroma"/>
    <property type="evidence" value="ECO:0007669"/>
    <property type="project" value="TreeGrafter"/>
</dbReference>
<gene>
    <name evidence="3" type="ORF">VNO78_32633</name>
</gene>
<comment type="caution">
    <text evidence="3">The sequence shown here is derived from an EMBL/GenBank/DDBJ whole genome shotgun (WGS) entry which is preliminary data.</text>
</comment>
<dbReference type="AlphaFoldDB" id="A0AAN9RKP8"/>
<dbReference type="InterPro" id="IPR006140">
    <property type="entry name" value="D-isomer_DH_NAD-bd"/>
</dbReference>
<keyword evidence="4" id="KW-1185">Reference proteome</keyword>
<dbReference type="PROSITE" id="PS00670">
    <property type="entry name" value="D_2_HYDROXYACID_DH_2"/>
    <property type="match status" value="1"/>
</dbReference>
<dbReference type="GO" id="GO:0051287">
    <property type="term" value="F:NAD binding"/>
    <property type="evidence" value="ECO:0007669"/>
    <property type="project" value="InterPro"/>
</dbReference>